<keyword evidence="3" id="KW-0833">Ubl conjugation pathway</keyword>
<evidence type="ECO:0000256" key="1">
    <source>
        <dbReference type="ARBA" id="ARBA00004906"/>
    </source>
</evidence>
<dbReference type="GO" id="GO:0006511">
    <property type="term" value="P:ubiquitin-dependent protein catabolic process"/>
    <property type="evidence" value="ECO:0007669"/>
    <property type="project" value="TreeGrafter"/>
</dbReference>
<dbReference type="Gene3D" id="1.20.1280.50">
    <property type="match status" value="1"/>
</dbReference>
<dbReference type="NCBIfam" id="TIGR03804">
    <property type="entry name" value="para_beta_helix"/>
    <property type="match status" value="1"/>
</dbReference>
<evidence type="ECO:0000259" key="4">
    <source>
        <dbReference type="PROSITE" id="PS50181"/>
    </source>
</evidence>
<dbReference type="InterPro" id="IPR022441">
    <property type="entry name" value="Para_beta_helix_rpt-2"/>
</dbReference>
<dbReference type="SMART" id="SM00722">
    <property type="entry name" value="CASH"/>
    <property type="match status" value="1"/>
</dbReference>
<feature type="domain" description="F-box" evidence="4">
    <location>
        <begin position="144"/>
        <end position="190"/>
    </location>
</feature>
<evidence type="ECO:0000256" key="2">
    <source>
        <dbReference type="ARBA" id="ARBA00022737"/>
    </source>
</evidence>
<evidence type="ECO:0000313" key="5">
    <source>
        <dbReference type="Proteomes" id="UP000504606"/>
    </source>
</evidence>
<dbReference type="InterPro" id="IPR039448">
    <property type="entry name" value="Beta_helix"/>
</dbReference>
<dbReference type="GeneID" id="113206278"/>
<dbReference type="PROSITE" id="PS50181">
    <property type="entry name" value="FBOX"/>
    <property type="match status" value="1"/>
</dbReference>
<comment type="pathway">
    <text evidence="1">Protein modification; protein ubiquitination.</text>
</comment>
<dbReference type="SUPFAM" id="SSF81383">
    <property type="entry name" value="F-box domain"/>
    <property type="match status" value="1"/>
</dbReference>
<reference evidence="6" key="1">
    <citation type="submission" date="2025-08" db="UniProtKB">
        <authorList>
            <consortium name="RefSeq"/>
        </authorList>
    </citation>
    <scope>IDENTIFICATION</scope>
    <source>
        <tissue evidence="6">Whole organism</tissue>
    </source>
</reference>
<dbReference type="SMART" id="SM00710">
    <property type="entry name" value="PbH1"/>
    <property type="match status" value="8"/>
</dbReference>
<dbReference type="KEGG" id="foc:113206278"/>
<dbReference type="Pfam" id="PF13229">
    <property type="entry name" value="Beta_helix"/>
    <property type="match status" value="1"/>
</dbReference>
<proteinExistence type="predicted"/>
<dbReference type="InterPro" id="IPR011050">
    <property type="entry name" value="Pectin_lyase_fold/virulence"/>
</dbReference>
<keyword evidence="5" id="KW-1185">Reference proteome</keyword>
<dbReference type="PANTHER" id="PTHR22990">
    <property type="entry name" value="F-BOX ONLY PROTEIN"/>
    <property type="match status" value="1"/>
</dbReference>
<dbReference type="Gene3D" id="2.160.20.10">
    <property type="entry name" value="Single-stranded right-handed beta-helix, Pectin lyase-like"/>
    <property type="match status" value="1"/>
</dbReference>
<name>A0A6J1SAI5_FRAOC</name>
<dbReference type="RefSeq" id="XP_026278072.2">
    <property type="nucleotide sequence ID" value="XM_026422287.2"/>
</dbReference>
<dbReference type="AlphaFoldDB" id="A0A6J1SAI5"/>
<dbReference type="InterPro" id="IPR036047">
    <property type="entry name" value="F-box-like_dom_sf"/>
</dbReference>
<accession>A0A6J1SAI5</accession>
<dbReference type="InterPro" id="IPR051550">
    <property type="entry name" value="SCF-Subunits/Alg-Epimerases"/>
</dbReference>
<dbReference type="GO" id="GO:0042981">
    <property type="term" value="P:regulation of apoptotic process"/>
    <property type="evidence" value="ECO:0007669"/>
    <property type="project" value="TreeGrafter"/>
</dbReference>
<dbReference type="InterPro" id="IPR001810">
    <property type="entry name" value="F-box_dom"/>
</dbReference>
<evidence type="ECO:0000256" key="3">
    <source>
        <dbReference type="ARBA" id="ARBA00022786"/>
    </source>
</evidence>
<dbReference type="SMART" id="SM00256">
    <property type="entry name" value="FBOX"/>
    <property type="match status" value="1"/>
</dbReference>
<dbReference type="InterPro" id="IPR006626">
    <property type="entry name" value="PbH1"/>
</dbReference>
<dbReference type="PANTHER" id="PTHR22990:SF20">
    <property type="entry name" value="F-BOX ONLY PROTEIN 11"/>
    <property type="match status" value="1"/>
</dbReference>
<dbReference type="Pfam" id="PF12937">
    <property type="entry name" value="F-box-like"/>
    <property type="match status" value="1"/>
</dbReference>
<dbReference type="OrthoDB" id="427974at2759"/>
<sequence>MPCASCTSARSALRRSQRNALKKTTLTTSASEASAIAQHEASSKGSDPEVAAEQALHVDHSNSFGNINETNEGLYNLSDPSASDTSVIAGVSICRQLPYDLRRKSISNQEDYQNTLIHSPRKRSRRTILHDETEDVDGNSYPTYHQLDLLPDDVLLTIFRYLSEKDLCHLSQVCKRFQILADDLELWRKLYQSLYEYDLPLFHPEPCRFEFERVVDSELANPWKESFRQLYRGIHVRPGYQNLACSDRKIPFFNTIESALDFVYKNADRLTSPTGDAPLVFIHTGTYTEEYILIDCDVSIIGAAPGIVSHSVILDRSNDATIMFVEGAKQAYAGHMTLKFSADGPEPFGPIDPLLPIAEIVPVIPLGQPVVPVVPVAPLVPIEPIPPVAPMMPIGHVAPIGPIAHVVPPYQRNCCVDISENCCPVIDSCLIWSNCNGGPAVCVRGIGANPTIRRCDISHNANIGLCITNCARGLYEDNEICNNYLAGVLVKSGANPIVRRNHIHHGRDMGILIFDNGMGYFDNNDIHSNFNAGIEVKTGANPTIVNCEIHHGHRWGIYVHGNGRGQFMYNKIHSFTLAGVWITSQSNPTVRRNEIYNCRQGGVYIYDGRALVEYNNIYGDAIPGIQITSSGHPIIRYNNIYHL</sequence>
<protein>
    <submittedName>
        <fullName evidence="6">F-box only protein 11</fullName>
    </submittedName>
</protein>
<gene>
    <name evidence="6" type="primary">LOC113206278</name>
</gene>
<dbReference type="SUPFAM" id="SSF51126">
    <property type="entry name" value="Pectin lyase-like"/>
    <property type="match status" value="2"/>
</dbReference>
<evidence type="ECO:0000313" key="6">
    <source>
        <dbReference type="RefSeq" id="XP_026278072.2"/>
    </source>
</evidence>
<dbReference type="InterPro" id="IPR006633">
    <property type="entry name" value="Carb-bd_sugar_hydrolysis-dom"/>
</dbReference>
<dbReference type="InterPro" id="IPR012334">
    <property type="entry name" value="Pectin_lyas_fold"/>
</dbReference>
<keyword evidence="2" id="KW-0677">Repeat</keyword>
<organism evidence="5 6">
    <name type="scientific">Frankliniella occidentalis</name>
    <name type="common">Western flower thrips</name>
    <name type="synonym">Euthrips occidentalis</name>
    <dbReference type="NCBI Taxonomy" id="133901"/>
    <lineage>
        <taxon>Eukaryota</taxon>
        <taxon>Metazoa</taxon>
        <taxon>Ecdysozoa</taxon>
        <taxon>Arthropoda</taxon>
        <taxon>Hexapoda</taxon>
        <taxon>Insecta</taxon>
        <taxon>Pterygota</taxon>
        <taxon>Neoptera</taxon>
        <taxon>Paraneoptera</taxon>
        <taxon>Thysanoptera</taxon>
        <taxon>Terebrantia</taxon>
        <taxon>Thripoidea</taxon>
        <taxon>Thripidae</taxon>
        <taxon>Frankliniella</taxon>
    </lineage>
</organism>
<dbReference type="Proteomes" id="UP000504606">
    <property type="component" value="Unplaced"/>
</dbReference>